<evidence type="ECO:0000313" key="1">
    <source>
        <dbReference type="EMBL" id="CCI10335.1"/>
    </source>
</evidence>
<proteinExistence type="predicted"/>
<dbReference type="AlphaFoldDB" id="A0A024FTB1"/>
<dbReference type="Proteomes" id="UP000053237">
    <property type="component" value="Unassembled WGS sequence"/>
</dbReference>
<keyword evidence="2" id="KW-1185">Reference proteome</keyword>
<dbReference type="EMBL" id="CAIX01000223">
    <property type="protein sequence ID" value="CCI10335.1"/>
    <property type="molecule type" value="Genomic_DNA"/>
</dbReference>
<protein>
    <submittedName>
        <fullName evidence="1">Uncharacterized protein</fullName>
    </submittedName>
</protein>
<organism evidence="1 2">
    <name type="scientific">Albugo candida</name>
    <dbReference type="NCBI Taxonomy" id="65357"/>
    <lineage>
        <taxon>Eukaryota</taxon>
        <taxon>Sar</taxon>
        <taxon>Stramenopiles</taxon>
        <taxon>Oomycota</taxon>
        <taxon>Peronosporomycetes</taxon>
        <taxon>Albuginales</taxon>
        <taxon>Albuginaceae</taxon>
        <taxon>Albugo</taxon>
    </lineage>
</organism>
<comment type="caution">
    <text evidence="1">The sequence shown here is derived from an EMBL/GenBank/DDBJ whole genome shotgun (WGS) entry which is preliminary data.</text>
</comment>
<gene>
    <name evidence="1" type="ORF">BN9_095110</name>
</gene>
<accession>A0A024FTB1</accession>
<evidence type="ECO:0000313" key="2">
    <source>
        <dbReference type="Proteomes" id="UP000053237"/>
    </source>
</evidence>
<reference evidence="1 2" key="1">
    <citation type="submission" date="2012-05" db="EMBL/GenBank/DDBJ databases">
        <title>Recombination and specialization in a pathogen metapopulation.</title>
        <authorList>
            <person name="Gardiner A."/>
            <person name="Kemen E."/>
            <person name="Schultz-Larsen T."/>
            <person name="MacLean D."/>
            <person name="Van Oosterhout C."/>
            <person name="Jones J.D.G."/>
        </authorList>
    </citation>
    <scope>NUCLEOTIDE SEQUENCE [LARGE SCALE GENOMIC DNA]</scope>
    <source>
        <strain evidence="1 2">Ac Nc2</strain>
    </source>
</reference>
<name>A0A024FTB1_9STRA</name>
<sequence>MAMDLIKLVWCQSIICMVSLISVWTQVYLPTFIPLSMTYCLMRPRAYFVTSSPYEENMECSRMMFIELSSCTRRTLVIPVPSRRSIFSVYFCGGKIETMLYGRIEVGTANK</sequence>
<dbReference type="InParanoid" id="A0A024FTB1"/>